<proteinExistence type="inferred from homology"/>
<evidence type="ECO:0000313" key="12">
    <source>
        <dbReference type="EMBL" id="CAH1773207.1"/>
    </source>
</evidence>
<dbReference type="SUPFAM" id="SSF81321">
    <property type="entry name" value="Family A G protein-coupled receptor-like"/>
    <property type="match status" value="1"/>
</dbReference>
<protein>
    <submittedName>
        <fullName evidence="12">Uncharacterized protein</fullName>
    </submittedName>
</protein>
<dbReference type="Gene3D" id="1.20.1070.10">
    <property type="entry name" value="Rhodopsin 7-helix transmembrane proteins"/>
    <property type="match status" value="2"/>
</dbReference>
<comment type="similarity">
    <text evidence="9">Belongs to the G-protein coupled receptor 1 family.</text>
</comment>
<feature type="transmembrane region" description="Helical" evidence="11">
    <location>
        <begin position="136"/>
        <end position="155"/>
    </location>
</feature>
<evidence type="ECO:0000256" key="1">
    <source>
        <dbReference type="ARBA" id="ARBA00004651"/>
    </source>
</evidence>
<keyword evidence="8 9" id="KW-0807">Transducer</keyword>
<feature type="transmembrane region" description="Helical" evidence="11">
    <location>
        <begin position="400"/>
        <end position="425"/>
    </location>
</feature>
<evidence type="ECO:0000256" key="5">
    <source>
        <dbReference type="ARBA" id="ARBA00023040"/>
    </source>
</evidence>
<dbReference type="EMBL" id="CAIIXF020000001">
    <property type="protein sequence ID" value="CAH1773207.1"/>
    <property type="molecule type" value="Genomic_DNA"/>
</dbReference>
<dbReference type="GO" id="GO:0005886">
    <property type="term" value="C:plasma membrane"/>
    <property type="evidence" value="ECO:0007669"/>
    <property type="project" value="UniProtKB-SubCell"/>
</dbReference>
<dbReference type="PRINTS" id="PR00237">
    <property type="entry name" value="GPCRRHODOPSN"/>
</dbReference>
<dbReference type="CDD" id="cd00637">
    <property type="entry name" value="7tm_classA_rhodopsin-like"/>
    <property type="match status" value="1"/>
</dbReference>
<accession>A0A8J1XZT1</accession>
<evidence type="ECO:0000256" key="7">
    <source>
        <dbReference type="ARBA" id="ARBA00023170"/>
    </source>
</evidence>
<evidence type="ECO:0000256" key="6">
    <source>
        <dbReference type="ARBA" id="ARBA00023136"/>
    </source>
</evidence>
<evidence type="ECO:0000256" key="4">
    <source>
        <dbReference type="ARBA" id="ARBA00022989"/>
    </source>
</evidence>
<keyword evidence="2" id="KW-1003">Cell membrane</keyword>
<dbReference type="Proteomes" id="UP000749559">
    <property type="component" value="Unassembled WGS sequence"/>
</dbReference>
<keyword evidence="3 9" id="KW-0812">Transmembrane</keyword>
<evidence type="ECO:0000256" key="10">
    <source>
        <dbReference type="SAM" id="MobiDB-lite"/>
    </source>
</evidence>
<feature type="compositionally biased region" description="Polar residues" evidence="10">
    <location>
        <begin position="269"/>
        <end position="278"/>
    </location>
</feature>
<evidence type="ECO:0000256" key="8">
    <source>
        <dbReference type="ARBA" id="ARBA00023224"/>
    </source>
</evidence>
<dbReference type="PROSITE" id="PS00237">
    <property type="entry name" value="G_PROTEIN_RECEP_F1_1"/>
    <property type="match status" value="1"/>
</dbReference>
<feature type="transmembrane region" description="Helical" evidence="11">
    <location>
        <begin position="20"/>
        <end position="42"/>
    </location>
</feature>
<keyword evidence="13" id="KW-1185">Reference proteome</keyword>
<keyword evidence="7 9" id="KW-0675">Receptor</keyword>
<feature type="transmembrane region" description="Helical" evidence="11">
    <location>
        <begin position="235"/>
        <end position="259"/>
    </location>
</feature>
<feature type="region of interest" description="Disordered" evidence="10">
    <location>
        <begin position="269"/>
        <end position="345"/>
    </location>
</feature>
<feature type="transmembrane region" description="Helical" evidence="11">
    <location>
        <begin position="54"/>
        <end position="74"/>
    </location>
</feature>
<evidence type="ECO:0000256" key="9">
    <source>
        <dbReference type="RuleBase" id="RU000688"/>
    </source>
</evidence>
<reference evidence="12" key="1">
    <citation type="submission" date="2022-03" db="EMBL/GenBank/DDBJ databases">
        <authorList>
            <person name="Martin C."/>
        </authorList>
    </citation>
    <scope>NUCLEOTIDE SEQUENCE</scope>
</reference>
<sequence length="474" mass="53346">MFNVSFNDADLESDGSAAETYVVMGMLIFLSVVGTSGNIIVIRVFSTGKDHLTSVFFILVLAVTDLFTCVVIMPFTVYMEYVKYNTDSDFICKFYHMVITSNIPFSAFIMAAISVDRYLCICQPFTKYMTTFKAKVVTGCLAVLSLALSIIPVLSESVYHLEYANTTDNKPHKTPYNGSLHDHTSPTTESFLTSTGKVRNSSHVGQRKLVLNNVGHCNVTSLIVPTDVRIAYRKLYTAIFLASVLVVLIMYIMIYVFIVRRRSRYSANRPSTLESTSYGKRKGSKATVDTTTKNGDDITAENEQEQKLIDSKISSTHASPDDQSKKLSGNRNTSPGKGTGEVLKEKTYKPHLSNGRHVSIALPMVVNNTVSHQFSVEDDRPTVCISCMPMDRHTRANIKLAIMLFVVVVVFLIFYIPAFMMSLFIIDINKVVFYMYFAHNVANPIIYAYMNTNFRDEARRLFASRCQNSRQQRF</sequence>
<feature type="transmembrane region" description="Helical" evidence="11">
    <location>
        <begin position="94"/>
        <end position="115"/>
    </location>
</feature>
<keyword evidence="4 11" id="KW-1133">Transmembrane helix</keyword>
<dbReference type="PANTHER" id="PTHR24248">
    <property type="entry name" value="ADRENERGIC RECEPTOR-RELATED G-PROTEIN COUPLED RECEPTOR"/>
    <property type="match status" value="1"/>
</dbReference>
<gene>
    <name evidence="12" type="ORF">OFUS_LOCUS835</name>
</gene>
<dbReference type="InterPro" id="IPR000276">
    <property type="entry name" value="GPCR_Rhodpsn"/>
</dbReference>
<organism evidence="12 13">
    <name type="scientific">Owenia fusiformis</name>
    <name type="common">Polychaete worm</name>
    <dbReference type="NCBI Taxonomy" id="6347"/>
    <lineage>
        <taxon>Eukaryota</taxon>
        <taxon>Metazoa</taxon>
        <taxon>Spiralia</taxon>
        <taxon>Lophotrochozoa</taxon>
        <taxon>Annelida</taxon>
        <taxon>Polychaeta</taxon>
        <taxon>Sedentaria</taxon>
        <taxon>Canalipalpata</taxon>
        <taxon>Sabellida</taxon>
        <taxon>Oweniida</taxon>
        <taxon>Oweniidae</taxon>
        <taxon>Owenia</taxon>
    </lineage>
</organism>
<dbReference type="GO" id="GO:0004930">
    <property type="term" value="F:G protein-coupled receptor activity"/>
    <property type="evidence" value="ECO:0007669"/>
    <property type="project" value="UniProtKB-KW"/>
</dbReference>
<dbReference type="SMART" id="SM01381">
    <property type="entry name" value="7TM_GPCR_Srsx"/>
    <property type="match status" value="1"/>
</dbReference>
<dbReference type="AlphaFoldDB" id="A0A8J1XZT1"/>
<dbReference type="Pfam" id="PF00001">
    <property type="entry name" value="7tm_1"/>
    <property type="match status" value="1"/>
</dbReference>
<feature type="compositionally biased region" description="Polar residues" evidence="10">
    <location>
        <begin position="326"/>
        <end position="336"/>
    </location>
</feature>
<comment type="caution">
    <text evidence="12">The sequence shown here is derived from an EMBL/GenBank/DDBJ whole genome shotgun (WGS) entry which is preliminary data.</text>
</comment>
<evidence type="ECO:0000313" key="13">
    <source>
        <dbReference type="Proteomes" id="UP000749559"/>
    </source>
</evidence>
<evidence type="ECO:0000256" key="11">
    <source>
        <dbReference type="SAM" id="Phobius"/>
    </source>
</evidence>
<name>A0A8J1XZT1_OWEFU</name>
<dbReference type="OrthoDB" id="6076970at2759"/>
<comment type="subcellular location">
    <subcellularLocation>
        <location evidence="1">Cell membrane</location>
        <topology evidence="1">Multi-pass membrane protein</topology>
    </subcellularLocation>
</comment>
<evidence type="ECO:0000256" key="3">
    <source>
        <dbReference type="ARBA" id="ARBA00022692"/>
    </source>
</evidence>
<dbReference type="InterPro" id="IPR017452">
    <property type="entry name" value="GPCR_Rhodpsn_7TM"/>
</dbReference>
<dbReference type="PROSITE" id="PS50262">
    <property type="entry name" value="G_PROTEIN_RECEP_F1_2"/>
    <property type="match status" value="1"/>
</dbReference>
<keyword evidence="5 9" id="KW-0297">G-protein coupled receptor</keyword>
<feature type="transmembrane region" description="Helical" evidence="11">
    <location>
        <begin position="431"/>
        <end position="450"/>
    </location>
</feature>
<keyword evidence="6 11" id="KW-0472">Membrane</keyword>
<evidence type="ECO:0000256" key="2">
    <source>
        <dbReference type="ARBA" id="ARBA00022475"/>
    </source>
</evidence>